<dbReference type="Proteomes" id="UP000235392">
    <property type="component" value="Unassembled WGS sequence"/>
</dbReference>
<evidence type="ECO:0000313" key="2">
    <source>
        <dbReference type="Proteomes" id="UP000235392"/>
    </source>
</evidence>
<sequence length="272" mass="30161">MATEGFTAYDCSLGQPVLVTSVVLCFLADSPMHAEVTNTPNPGASNHPCRMCNFSVEKKKMMKSLPYIHKFIQVDNMGREVRSSAGILRGGVQGSLPSDNPPPFLKCPNPPWRWLSTIDDSYRLFTIATAVNITQFKNCSTLLGVKDAINTRFVNDSQTNPAVKAQMAELDLNSPSRLYNPFLKLLGFDGVNDTPVEVLHVVLLGIVKYLARDDIGKLKDKQKSIVAARLNSLDLFGLNWDSVNGAYLIKHIKSIFGRHFKLFLQAAPFIFL</sequence>
<gene>
    <name evidence="1" type="ORF">PCASD_12370</name>
</gene>
<accession>A0A2N5TDS9</accession>
<name>A0A2N5TDS9_9BASI</name>
<reference evidence="1 2" key="1">
    <citation type="submission" date="2017-11" db="EMBL/GenBank/DDBJ databases">
        <title>De novo assembly and phasing of dikaryotic genomes from two isolates of Puccinia coronata f. sp. avenae, the causal agent of oat crown rust.</title>
        <authorList>
            <person name="Miller M.E."/>
            <person name="Zhang Y."/>
            <person name="Omidvar V."/>
            <person name="Sperschneider J."/>
            <person name="Schwessinger B."/>
            <person name="Raley C."/>
            <person name="Palmer J.M."/>
            <person name="Garnica D."/>
            <person name="Upadhyaya N."/>
            <person name="Rathjen J."/>
            <person name="Taylor J.M."/>
            <person name="Park R.F."/>
            <person name="Dodds P.N."/>
            <person name="Hirsch C.D."/>
            <person name="Kianian S.F."/>
            <person name="Figueroa M."/>
        </authorList>
    </citation>
    <scope>NUCLEOTIDE SEQUENCE [LARGE SCALE GENOMIC DNA]</scope>
    <source>
        <strain evidence="1">12SD80</strain>
    </source>
</reference>
<evidence type="ECO:0000313" key="1">
    <source>
        <dbReference type="EMBL" id="PLW23630.1"/>
    </source>
</evidence>
<dbReference type="AlphaFoldDB" id="A0A2N5TDS9"/>
<dbReference type="EMBL" id="PGCI01000628">
    <property type="protein sequence ID" value="PLW23630.1"/>
    <property type="molecule type" value="Genomic_DNA"/>
</dbReference>
<dbReference type="PANTHER" id="PTHR31912:SF34">
    <property type="entry name" value="NOTOCHORD-RELATED PROTEIN"/>
    <property type="match status" value="1"/>
</dbReference>
<proteinExistence type="predicted"/>
<dbReference type="PANTHER" id="PTHR31912">
    <property type="entry name" value="IP13529P"/>
    <property type="match status" value="1"/>
</dbReference>
<protein>
    <submittedName>
        <fullName evidence="1">Uncharacterized protein</fullName>
    </submittedName>
</protein>
<comment type="caution">
    <text evidence="1">The sequence shown here is derived from an EMBL/GenBank/DDBJ whole genome shotgun (WGS) entry which is preliminary data.</text>
</comment>
<organism evidence="1 2">
    <name type="scientific">Puccinia coronata f. sp. avenae</name>
    <dbReference type="NCBI Taxonomy" id="200324"/>
    <lineage>
        <taxon>Eukaryota</taxon>
        <taxon>Fungi</taxon>
        <taxon>Dikarya</taxon>
        <taxon>Basidiomycota</taxon>
        <taxon>Pucciniomycotina</taxon>
        <taxon>Pucciniomycetes</taxon>
        <taxon>Pucciniales</taxon>
        <taxon>Pucciniaceae</taxon>
        <taxon>Puccinia</taxon>
    </lineage>
</organism>